<dbReference type="RefSeq" id="WP_101310186.1">
    <property type="nucleotide sequence ID" value="NZ_MVDE01000018.1"/>
</dbReference>
<dbReference type="InterPro" id="IPR003961">
    <property type="entry name" value="FN3_dom"/>
</dbReference>
<feature type="chain" id="PRO_5014962828" description="Fibronectin type-III domain-containing protein" evidence="1">
    <location>
        <begin position="29"/>
        <end position="1445"/>
    </location>
</feature>
<gene>
    <name evidence="3" type="ORF">BZG01_12505</name>
</gene>
<dbReference type="InterPro" id="IPR036116">
    <property type="entry name" value="FN3_sf"/>
</dbReference>
<dbReference type="SUPFAM" id="SSF49265">
    <property type="entry name" value="Fibronectin type III"/>
    <property type="match status" value="1"/>
</dbReference>
<feature type="signal peptide" evidence="1">
    <location>
        <begin position="1"/>
        <end position="28"/>
    </location>
</feature>
<evidence type="ECO:0000313" key="3">
    <source>
        <dbReference type="EMBL" id="PKQ65979.1"/>
    </source>
</evidence>
<dbReference type="InterPro" id="IPR013783">
    <property type="entry name" value="Ig-like_fold"/>
</dbReference>
<dbReference type="CDD" id="cd00063">
    <property type="entry name" value="FN3"/>
    <property type="match status" value="1"/>
</dbReference>
<dbReference type="PROSITE" id="PS50853">
    <property type="entry name" value="FN3"/>
    <property type="match status" value="1"/>
</dbReference>
<dbReference type="Proteomes" id="UP000233618">
    <property type="component" value="Unassembled WGS sequence"/>
</dbReference>
<keyword evidence="1" id="KW-0732">Signal</keyword>
<organism evidence="3 4">
    <name type="scientific">Labilibaculum manganireducens</name>
    <dbReference type="NCBI Taxonomy" id="1940525"/>
    <lineage>
        <taxon>Bacteria</taxon>
        <taxon>Pseudomonadati</taxon>
        <taxon>Bacteroidota</taxon>
        <taxon>Bacteroidia</taxon>
        <taxon>Marinilabiliales</taxon>
        <taxon>Marinifilaceae</taxon>
        <taxon>Labilibaculum</taxon>
    </lineage>
</organism>
<reference evidence="3 4" key="1">
    <citation type="journal article" date="2017" name="Front. Microbiol.">
        <title>Labilibaculum manganireducens gen. nov., sp. nov. and Labilibaculum filiforme sp. nov., Novel Bacteroidetes Isolated from Subsurface Sediments of the Baltic Sea.</title>
        <authorList>
            <person name="Vandieken V."/>
            <person name="Marshall I.P."/>
            <person name="Niemann H."/>
            <person name="Engelen B."/>
            <person name="Cypionka H."/>
        </authorList>
    </citation>
    <scope>NUCLEOTIDE SEQUENCE [LARGE SCALE GENOMIC DNA]</scope>
    <source>
        <strain evidence="3 4">59.10-2M</strain>
    </source>
</reference>
<dbReference type="Gene3D" id="2.60.40.10">
    <property type="entry name" value="Immunoglobulins"/>
    <property type="match status" value="1"/>
</dbReference>
<feature type="domain" description="Fibronectin type-III" evidence="2">
    <location>
        <begin position="297"/>
        <end position="384"/>
    </location>
</feature>
<proteinExistence type="predicted"/>
<evidence type="ECO:0000259" key="2">
    <source>
        <dbReference type="PROSITE" id="PS50853"/>
    </source>
</evidence>
<keyword evidence="4" id="KW-1185">Reference proteome</keyword>
<name>A0A2N3I6Q7_9BACT</name>
<evidence type="ECO:0000313" key="4">
    <source>
        <dbReference type="Proteomes" id="UP000233618"/>
    </source>
</evidence>
<sequence length="1445" mass="162543">MNKQIPRNIVSILLLVFALLFSAGTSNAQHYPVQCNVQVIPPYSVHLADYYQGGNQKLLVNLTLKDLNHADLSVRLRISIEGQGIKLITKDDFIPKTPVLLQAGTPELLYGDRLEEYLVPEHMNFSGITKKQFLKTGRLPEGVYKFTVEIFEARRQEKVSNTATSMAWMLLNEPPVITAPANNKLLKATDPASIFFNWLPRHMNSQNALADVEYEFTMVEIWPVNQSAEEAIRSKEPLLKTVFRNTSFVYDAQYPMLVPGRQYACRVRAFSNQQKEMFKNEGYSPVVSFVFGEECKPPLLVDVDPALGGSAQLSIVPQSNHSSFTVQIRDVAGDKWYSQQSNQPDFELKQLKPGATYQYKVQAQCETLESEFTPISQFSLSKEMAEVECGQNASVPEIDGSPTLNQLKAGDVINAGGFKVTVKQASGSRGTFTGSGVVRIGMLGNIELRTVFDNIKVNESYQLTAGEIRVVGSDIYALGSDIRDQADDFFNNDIWDSVDDAIADAESIVDEISNLQTDMGGNSLNNELEKAKRTIEKGRDQLAVGNKEGAQLVKEGADKVAQILDQVNSGDYQITPNGIQFLAYDQQHYGFDSHEIGLTEEEKKAYLPYYQSIQLGDSTKSYYIKPWKSIASNGNDVVNVKMQLSSGMKADTVHFMTAMGAEIAAQKQGDAFSLNLRGSFHEDVQQITAYYEVKNDSTKKTKKVPIGALNVISYDQIEKNMVLVPVNGNNTSIPRAQLETYLNDTYSPANVSWTVSQHAGVQVEYNDDMSQGLDDGESRMLSNYTKEMNKVITALKRSGDYDEHKTYVFLVDKARNPAKAGFMPKKRPWGFVFTNVHYNNSKALCRTIAHEVAHGEFRLSHPFQDFPSIPENSTQNLMDYADGQQLRKYQWDDIHNLRDVELYGQDEEGNAATINPINSQYTLLFDLVNKYAESAPPPLDSYFGLIDRAITNSIASVPLTYTDDYADTWTDVDKKWIDEWSLRAKSSADVLKETCAISAIKKTGAGKKIDKIILKEKHIYLAKYTIKDDIYPIAIYGDGTNHKLENIITKRQVNNLDSLISKTNIKHIYCDDALFSKYLVIAFYEKDKKKPSMMIQVMPPDNFTINDIKERWLKYLGIYMESLDGKTIDEIFLQYDVLTASQIAYVRNLIEKEKDETKRGDYYQELQTKVAYHNQVDNVNSPYRTCNVTSLAMGFEMLGVSKEDYIAKAEKDGLTISDDVKNGDFEDLLEHIRKEKKFGDRTSASTWTKLAKYNGLKVVEKAAGSSKNKPELTKYLNERLRAGDGILMSIAYEKGHIVRLQSINDTKVVIDDPYGTVSSLAKREFKGLNSSSTYDRNTADMSDSGQKGEDCPVAWNEFDVSVEQGNGGNEEIKADKIFKYEVDGIVSKESFEDWLKGKAIKNIGEYDTREETKTETAKGKTITTTTKYYITKGATVKYYRIFSKP</sequence>
<comment type="caution">
    <text evidence="3">The sequence shown here is derived from an EMBL/GenBank/DDBJ whole genome shotgun (WGS) entry which is preliminary data.</text>
</comment>
<dbReference type="EMBL" id="MVDE01000018">
    <property type="protein sequence ID" value="PKQ65979.1"/>
    <property type="molecule type" value="Genomic_DNA"/>
</dbReference>
<evidence type="ECO:0000256" key="1">
    <source>
        <dbReference type="SAM" id="SignalP"/>
    </source>
</evidence>
<accession>A0A2N3I6Q7</accession>
<protein>
    <recommendedName>
        <fullName evidence="2">Fibronectin type-III domain-containing protein</fullName>
    </recommendedName>
</protein>